<reference evidence="1" key="1">
    <citation type="submission" date="2024-09" db="EMBL/GenBank/DDBJ databases">
        <title>Black Yeasts Isolated from many extreme environments.</title>
        <authorList>
            <person name="Coleine C."/>
            <person name="Stajich J.E."/>
            <person name="Selbmann L."/>
        </authorList>
    </citation>
    <scope>NUCLEOTIDE SEQUENCE</scope>
    <source>
        <strain evidence="1">CCFEE 5737</strain>
    </source>
</reference>
<evidence type="ECO:0000313" key="2">
    <source>
        <dbReference type="Proteomes" id="UP001186974"/>
    </source>
</evidence>
<proteinExistence type="predicted"/>
<evidence type="ECO:0000313" key="1">
    <source>
        <dbReference type="EMBL" id="KAK3060061.1"/>
    </source>
</evidence>
<organism evidence="1 2">
    <name type="scientific">Coniosporium uncinatum</name>
    <dbReference type="NCBI Taxonomy" id="93489"/>
    <lineage>
        <taxon>Eukaryota</taxon>
        <taxon>Fungi</taxon>
        <taxon>Dikarya</taxon>
        <taxon>Ascomycota</taxon>
        <taxon>Pezizomycotina</taxon>
        <taxon>Dothideomycetes</taxon>
        <taxon>Dothideomycetes incertae sedis</taxon>
        <taxon>Coniosporium</taxon>
    </lineage>
</organism>
<dbReference type="EMBL" id="JAWDJW010008886">
    <property type="protein sequence ID" value="KAK3060061.1"/>
    <property type="molecule type" value="Genomic_DNA"/>
</dbReference>
<comment type="caution">
    <text evidence="1">The sequence shown here is derived from an EMBL/GenBank/DDBJ whole genome shotgun (WGS) entry which is preliminary data.</text>
</comment>
<accession>A0ACC3D0N2</accession>
<sequence length="404" mass="44827">MSESVSHEKKRKSREDGEKKKSKKRKVDEGETNGVAVAEDVESAEKKREKKRKREQAEDGVQEVTPNLEESEKPKKKSKKSKKSKGEQTDTGEVAKEPTPTDEVAPVGETHEQDEGIVAPLEPQGEPEVSVTKKKSKKSKKNKAEDAGAVAKDSKPTDQIAPVRETHEQDESTVPPLETVGQPAEEVKANGASDKKLQKQKKQKKSKTPATEATDHPSAAAAKPTANGEAEQQSQEQIGRKGERFIVFVGNLPFSATKDTITAHFKKVEPADVRLMTHKDSGKSKGFAFLEFEKYDRMRTCLKLYHHSVFDDGTKKGRKINVELTAGGGGKSEYRNQKIEWKNDKLQEERRKAAQHEDKVKDRKAKKQGGDIAQVDGAADAQQAPANADHSDIHPSRRAQMMRR</sequence>
<name>A0ACC3D0N2_9PEZI</name>
<keyword evidence="2" id="KW-1185">Reference proteome</keyword>
<protein>
    <submittedName>
        <fullName evidence="1">Uncharacterized protein</fullName>
    </submittedName>
</protein>
<gene>
    <name evidence="1" type="ORF">LTS18_009437</name>
</gene>
<dbReference type="Proteomes" id="UP001186974">
    <property type="component" value="Unassembled WGS sequence"/>
</dbReference>